<feature type="transmembrane region" description="Helical" evidence="1">
    <location>
        <begin position="57"/>
        <end position="75"/>
    </location>
</feature>
<keyword evidence="1" id="KW-1133">Transmembrane helix</keyword>
<reference evidence="2 3" key="1">
    <citation type="submission" date="2018-05" db="EMBL/GenBank/DDBJ databases">
        <title>Paenibacillus flagellatus sp. nov., isolated from selenium mineral soil.</title>
        <authorList>
            <person name="Dai X."/>
        </authorList>
    </citation>
    <scope>NUCLEOTIDE SEQUENCE [LARGE SCALE GENOMIC DNA]</scope>
    <source>
        <strain evidence="2 3">DXL2</strain>
    </source>
</reference>
<dbReference type="EMBL" id="QJVJ01000005">
    <property type="protein sequence ID" value="PYI54342.1"/>
    <property type="molecule type" value="Genomic_DNA"/>
</dbReference>
<gene>
    <name evidence="2" type="ORF">DLM86_12775</name>
</gene>
<keyword evidence="1" id="KW-0812">Transmembrane</keyword>
<protein>
    <submittedName>
        <fullName evidence="2">Uncharacterized protein</fullName>
    </submittedName>
</protein>
<comment type="caution">
    <text evidence="2">The sequence shown here is derived from an EMBL/GenBank/DDBJ whole genome shotgun (WGS) entry which is preliminary data.</text>
</comment>
<dbReference type="Proteomes" id="UP000247476">
    <property type="component" value="Unassembled WGS sequence"/>
</dbReference>
<dbReference type="AlphaFoldDB" id="A0A2V5K6C1"/>
<keyword evidence="3" id="KW-1185">Reference proteome</keyword>
<feature type="transmembrane region" description="Helical" evidence="1">
    <location>
        <begin position="28"/>
        <end position="45"/>
    </location>
</feature>
<dbReference type="OrthoDB" id="2622404at2"/>
<accession>A0A2V5K6C1</accession>
<evidence type="ECO:0000313" key="3">
    <source>
        <dbReference type="Proteomes" id="UP000247476"/>
    </source>
</evidence>
<keyword evidence="1" id="KW-0472">Membrane</keyword>
<evidence type="ECO:0000256" key="1">
    <source>
        <dbReference type="SAM" id="Phobius"/>
    </source>
</evidence>
<evidence type="ECO:0000313" key="2">
    <source>
        <dbReference type="EMBL" id="PYI54342.1"/>
    </source>
</evidence>
<proteinExistence type="predicted"/>
<organism evidence="2 3">
    <name type="scientific">Paenibacillus flagellatus</name>
    <dbReference type="NCBI Taxonomy" id="2211139"/>
    <lineage>
        <taxon>Bacteria</taxon>
        <taxon>Bacillati</taxon>
        <taxon>Bacillota</taxon>
        <taxon>Bacilli</taxon>
        <taxon>Bacillales</taxon>
        <taxon>Paenibacillaceae</taxon>
        <taxon>Paenibacillus</taxon>
    </lineage>
</organism>
<sequence>MRKTLWLLVCSFLAGHLLLIFSWHDYSIFRYIYSLGALFVGIYYFKNFESKGLRIGFVLTSLVFWLLLTVVYVALGKIPILNLEPPGLKVEP</sequence>
<name>A0A2V5K6C1_9BACL</name>
<dbReference type="RefSeq" id="WP_110840400.1">
    <property type="nucleotide sequence ID" value="NZ_QJVJ01000005.1"/>
</dbReference>
<feature type="transmembrane region" description="Helical" evidence="1">
    <location>
        <begin position="5"/>
        <end position="22"/>
    </location>
</feature>